<reference evidence="5" key="1">
    <citation type="submission" date="2017-01" db="EMBL/GenBank/DDBJ databases">
        <authorList>
            <person name="Varghese N."/>
            <person name="Submissions S."/>
        </authorList>
    </citation>
    <scope>NUCLEOTIDE SEQUENCE [LARGE SCALE GENOMIC DNA]</scope>
    <source>
        <strain evidence="5">DSM 19945</strain>
    </source>
</reference>
<dbReference type="Gene3D" id="1.10.3580.10">
    <property type="entry name" value="ATP12 ATPase"/>
    <property type="match status" value="1"/>
</dbReference>
<dbReference type="Gene3D" id="3.30.2180.10">
    <property type="entry name" value="ATP12-like"/>
    <property type="match status" value="1"/>
</dbReference>
<dbReference type="EMBL" id="FTOG01000002">
    <property type="protein sequence ID" value="SIS60410.1"/>
    <property type="molecule type" value="Genomic_DNA"/>
</dbReference>
<evidence type="ECO:0000256" key="2">
    <source>
        <dbReference type="ARBA" id="ARBA00022946"/>
    </source>
</evidence>
<proteinExistence type="inferred from homology"/>
<organism evidence="4 5">
    <name type="scientific">Rhodobacter aestuarii</name>
    <dbReference type="NCBI Taxonomy" id="453582"/>
    <lineage>
        <taxon>Bacteria</taxon>
        <taxon>Pseudomonadati</taxon>
        <taxon>Pseudomonadota</taxon>
        <taxon>Alphaproteobacteria</taxon>
        <taxon>Rhodobacterales</taxon>
        <taxon>Rhodobacter group</taxon>
        <taxon>Rhodobacter</taxon>
    </lineage>
</organism>
<accession>A0A1N7KFZ4</accession>
<evidence type="ECO:0000313" key="4">
    <source>
        <dbReference type="EMBL" id="SIS60410.1"/>
    </source>
</evidence>
<dbReference type="GO" id="GO:0043461">
    <property type="term" value="P:proton-transporting ATP synthase complex assembly"/>
    <property type="evidence" value="ECO:0007669"/>
    <property type="project" value="InterPro"/>
</dbReference>
<dbReference type="InterPro" id="IPR042272">
    <property type="entry name" value="ATP12_ATP_synth-F1-assembly_N"/>
</dbReference>
<dbReference type="SUPFAM" id="SSF160909">
    <property type="entry name" value="ATP12-like"/>
    <property type="match status" value="1"/>
</dbReference>
<keyword evidence="5" id="KW-1185">Reference proteome</keyword>
<keyword evidence="2" id="KW-0809">Transit peptide</keyword>
<evidence type="ECO:0000313" key="5">
    <source>
        <dbReference type="Proteomes" id="UP000186221"/>
    </source>
</evidence>
<keyword evidence="3" id="KW-0143">Chaperone</keyword>
<protein>
    <submittedName>
        <fullName evidence="4">Chaperone required for the assembly of the F1-ATPase</fullName>
    </submittedName>
</protein>
<dbReference type="STRING" id="453582.SAMN05421580_102395"/>
<gene>
    <name evidence="4" type="ORF">SAMN05421580_102395</name>
</gene>
<dbReference type="Pfam" id="PF07542">
    <property type="entry name" value="ATP12"/>
    <property type="match status" value="1"/>
</dbReference>
<dbReference type="PANTHER" id="PTHR21013:SF10">
    <property type="entry name" value="ATP SYNTHASE MITOCHONDRIAL F1 COMPLEX ASSEMBLY FACTOR 2"/>
    <property type="match status" value="1"/>
</dbReference>
<name>A0A1N7KFZ4_9RHOB</name>
<evidence type="ECO:0000256" key="3">
    <source>
        <dbReference type="ARBA" id="ARBA00023186"/>
    </source>
</evidence>
<dbReference type="PANTHER" id="PTHR21013">
    <property type="entry name" value="ATP SYNTHASE MITOCHONDRIAL F1 COMPLEX ASSEMBLY FACTOR 2/ATP12 PROTEIN, MITOCHONDRIAL PRECURSOR"/>
    <property type="match status" value="1"/>
</dbReference>
<evidence type="ECO:0000256" key="1">
    <source>
        <dbReference type="ARBA" id="ARBA00008231"/>
    </source>
</evidence>
<dbReference type="InterPro" id="IPR011419">
    <property type="entry name" value="ATP12_ATP_synth-F1-assembly"/>
</dbReference>
<dbReference type="AlphaFoldDB" id="A0A1N7KFZ4"/>
<dbReference type="InterPro" id="IPR023335">
    <property type="entry name" value="ATP12_ortho_dom_sf"/>
</dbReference>
<dbReference type="Proteomes" id="UP000186221">
    <property type="component" value="Unassembled WGS sequence"/>
</dbReference>
<comment type="similarity">
    <text evidence="1">Belongs to the ATP12 family.</text>
</comment>
<dbReference type="OrthoDB" id="9797825at2"/>
<dbReference type="RefSeq" id="WP_076483953.1">
    <property type="nucleotide sequence ID" value="NZ_FTOG01000002.1"/>
</dbReference>
<sequence length="237" mass="25688">MSGWTAKRFWKEATVEEAEGGFTVKLDGRAVKTPAKAALVVPTRAMAEAIAEEWQAQGEKVDPSSMPVTRSANAALDKVAAQKDEVAELIAAYGETDLLCYRAEKPEALVAQQCAAWDCWLDWAEQRYSARLSVTPGIVPILQPARALVALGKRVEACDIWELAALHDLVGLTGSLILGLAVAEGALAGEAAWDLSRVDEEWQIAQWGADEEAAELAALKKQALLHAERFWGLRHSV</sequence>